<evidence type="ECO:0000256" key="4">
    <source>
        <dbReference type="ARBA" id="ARBA00022989"/>
    </source>
</evidence>
<dbReference type="PANTHER" id="PTHR30250:SF29">
    <property type="entry name" value="POLYSACCHARIDE BIOSYNTHESIS PROTEIN C-TERMINAL DOMAIN-CONTAINING PROTEIN"/>
    <property type="match status" value="1"/>
</dbReference>
<feature type="transmembrane region" description="Helical" evidence="7">
    <location>
        <begin position="74"/>
        <end position="96"/>
    </location>
</feature>
<dbReference type="Proteomes" id="UP000610527">
    <property type="component" value="Unassembled WGS sequence"/>
</dbReference>
<comment type="caution">
    <text evidence="8">The sequence shown here is derived from an EMBL/GenBank/DDBJ whole genome shotgun (WGS) entry which is preliminary data.</text>
</comment>
<feature type="transmembrane region" description="Helical" evidence="7">
    <location>
        <begin position="489"/>
        <end position="509"/>
    </location>
</feature>
<dbReference type="InterPro" id="IPR024923">
    <property type="entry name" value="PG_synth_SpoVB"/>
</dbReference>
<protein>
    <submittedName>
        <fullName evidence="8">Polysaccharide biosynthesis protein</fullName>
    </submittedName>
</protein>
<name>A0ABX2LUM0_9STAP</name>
<keyword evidence="9" id="KW-1185">Reference proteome</keyword>
<keyword evidence="2" id="KW-1003">Cell membrane</keyword>
<reference evidence="8 9" key="1">
    <citation type="submission" date="2020-06" db="EMBL/GenBank/DDBJ databases">
        <title>Staphylococcus borealis sp. nov. -A novel member of the Staphylococcaceae family isolated from skin and blood in humans.</title>
        <authorList>
            <person name="Pain M."/>
            <person name="Wolden R."/>
            <person name="Jaen-Luchoro D."/>
            <person name="Salva-Serra F."/>
            <person name="Iglesias B.P."/>
            <person name="Karlsson R."/>
            <person name="Klingenberg C."/>
            <person name="Cavanagh J.P."/>
        </authorList>
    </citation>
    <scope>NUCLEOTIDE SEQUENCE [LARGE SCALE GENOMIC DNA]</scope>
    <source>
        <strain evidence="8 9">58-22</strain>
    </source>
</reference>
<feature type="compositionally biased region" description="Low complexity" evidence="6">
    <location>
        <begin position="9"/>
        <end position="23"/>
    </location>
</feature>
<feature type="transmembrane region" description="Helical" evidence="7">
    <location>
        <begin position="424"/>
        <end position="442"/>
    </location>
</feature>
<evidence type="ECO:0000313" key="9">
    <source>
        <dbReference type="Proteomes" id="UP000610527"/>
    </source>
</evidence>
<feature type="transmembrane region" description="Helical" evidence="7">
    <location>
        <begin position="139"/>
        <end position="159"/>
    </location>
</feature>
<feature type="transmembrane region" description="Helical" evidence="7">
    <location>
        <begin position="463"/>
        <end position="483"/>
    </location>
</feature>
<dbReference type="InterPro" id="IPR002797">
    <property type="entry name" value="Polysacc_synth"/>
</dbReference>
<feature type="transmembrane region" description="Helical" evidence="7">
    <location>
        <begin position="108"/>
        <end position="127"/>
    </location>
</feature>
<dbReference type="CDD" id="cd13124">
    <property type="entry name" value="MATE_SpoVB_like"/>
    <property type="match status" value="1"/>
</dbReference>
<feature type="transmembrane region" description="Helical" evidence="7">
    <location>
        <begin position="373"/>
        <end position="393"/>
    </location>
</feature>
<feature type="transmembrane region" description="Helical" evidence="7">
    <location>
        <begin position="400"/>
        <end position="418"/>
    </location>
</feature>
<evidence type="ECO:0000256" key="5">
    <source>
        <dbReference type="ARBA" id="ARBA00023136"/>
    </source>
</evidence>
<dbReference type="RefSeq" id="WP_174841497.1">
    <property type="nucleotide sequence ID" value="NZ_JABVEF010000008.1"/>
</dbReference>
<feature type="region of interest" description="Disordered" evidence="6">
    <location>
        <begin position="1"/>
        <end position="23"/>
    </location>
</feature>
<evidence type="ECO:0000313" key="8">
    <source>
        <dbReference type="EMBL" id="NUI83358.1"/>
    </source>
</evidence>
<dbReference type="InterPro" id="IPR050833">
    <property type="entry name" value="Poly_Biosynth_Transport"/>
</dbReference>
<evidence type="ECO:0000256" key="7">
    <source>
        <dbReference type="SAM" id="Phobius"/>
    </source>
</evidence>
<sequence>MKIKKLSESKSTQSLSSESTNELTYSKPSRHTAFNGVVILTLALVIVKVLSAIYRVPYQNVLGDTGLYAYQQVYPIVALGMILSMNAIPSAVTQTFGISGQAASFSKVLLRFQMIGITIFILLLLLANPVAVLMGDSRLAPMLRMASLSYLFIGILGVCRGYYQSQRRMNIPAISQVIEQMIRVGFIIVAIVLFMIRDWSIYQAGTIAILASALGFLGSSLFLIVMKPFAFKMQNISVHIPWKDLLMATLVFALSQLLVILWQFVDSFTIVHTLQSHGLHFKEAIMQKGIYDRGASFIQMGLIVTTTFSFVLIPLLTEAIEQQNQVKMNRYANASLKITILISSAAGIGLINLLPMMNAVFFKTNSLSFTLGFYMLTVICVSLIMMDIALLQVLNCIRPILIGVMVGLVVKAILNVLLISQYGIAGASISTVMSLACFGVILHREVLKQYHFNRMKPFILKMITALAVMTIVIQIIMALLPVVGRIGGLIMLVIVAILGVAVLLLLVMYMNILSYRELKHLPFGDKLYHIKKGRH</sequence>
<dbReference type="PANTHER" id="PTHR30250">
    <property type="entry name" value="PST FAMILY PREDICTED COLANIC ACID TRANSPORTER"/>
    <property type="match status" value="1"/>
</dbReference>
<evidence type="ECO:0000256" key="1">
    <source>
        <dbReference type="ARBA" id="ARBA00004651"/>
    </source>
</evidence>
<keyword evidence="3 7" id="KW-0812">Transmembrane</keyword>
<dbReference type="EMBL" id="JABVEG010000010">
    <property type="protein sequence ID" value="NUI83358.1"/>
    <property type="molecule type" value="Genomic_DNA"/>
</dbReference>
<feature type="transmembrane region" description="Helical" evidence="7">
    <location>
        <begin position="338"/>
        <end position="361"/>
    </location>
</feature>
<evidence type="ECO:0000256" key="6">
    <source>
        <dbReference type="SAM" id="MobiDB-lite"/>
    </source>
</evidence>
<proteinExistence type="predicted"/>
<keyword evidence="5 7" id="KW-0472">Membrane</keyword>
<gene>
    <name evidence="8" type="ORF">HUN84_11615</name>
</gene>
<feature type="transmembrane region" description="Helical" evidence="7">
    <location>
        <begin position="202"/>
        <end position="225"/>
    </location>
</feature>
<evidence type="ECO:0000256" key="2">
    <source>
        <dbReference type="ARBA" id="ARBA00022475"/>
    </source>
</evidence>
<feature type="transmembrane region" description="Helical" evidence="7">
    <location>
        <begin position="245"/>
        <end position="265"/>
    </location>
</feature>
<evidence type="ECO:0000256" key="3">
    <source>
        <dbReference type="ARBA" id="ARBA00022692"/>
    </source>
</evidence>
<feature type="transmembrane region" description="Helical" evidence="7">
    <location>
        <begin position="297"/>
        <end position="317"/>
    </location>
</feature>
<feature type="transmembrane region" description="Helical" evidence="7">
    <location>
        <begin position="33"/>
        <end position="54"/>
    </location>
</feature>
<organism evidence="8 9">
    <name type="scientific">Staphylococcus borealis</name>
    <dbReference type="NCBI Taxonomy" id="2742203"/>
    <lineage>
        <taxon>Bacteria</taxon>
        <taxon>Bacillati</taxon>
        <taxon>Bacillota</taxon>
        <taxon>Bacilli</taxon>
        <taxon>Bacillales</taxon>
        <taxon>Staphylococcaceae</taxon>
        <taxon>Staphylococcus</taxon>
    </lineage>
</organism>
<accession>A0ABX2LUM0</accession>
<dbReference type="Pfam" id="PF01943">
    <property type="entry name" value="Polysacc_synt"/>
    <property type="match status" value="1"/>
</dbReference>
<keyword evidence="4 7" id="KW-1133">Transmembrane helix</keyword>
<comment type="subcellular location">
    <subcellularLocation>
        <location evidence="1">Cell membrane</location>
        <topology evidence="1">Multi-pass membrane protein</topology>
    </subcellularLocation>
</comment>
<feature type="transmembrane region" description="Helical" evidence="7">
    <location>
        <begin position="180"/>
        <end position="196"/>
    </location>
</feature>